<proteinExistence type="inferred from homology"/>
<dbReference type="Gene3D" id="1.25.10.10">
    <property type="entry name" value="Leucine-rich Repeat Variant"/>
    <property type="match status" value="1"/>
</dbReference>
<dbReference type="Pfam" id="PF08506">
    <property type="entry name" value="Cse1"/>
    <property type="match status" value="1"/>
</dbReference>
<dbReference type="PANTHER" id="PTHR10997:SF18">
    <property type="entry name" value="D-IMPORTIN 7_RANBP7"/>
    <property type="match status" value="1"/>
</dbReference>
<organism evidence="9">
    <name type="scientific">Aceria tosichella</name>
    <name type="common">wheat curl mite</name>
    <dbReference type="NCBI Taxonomy" id="561515"/>
    <lineage>
        <taxon>Eukaryota</taxon>
        <taxon>Metazoa</taxon>
        <taxon>Ecdysozoa</taxon>
        <taxon>Arthropoda</taxon>
        <taxon>Chelicerata</taxon>
        <taxon>Arachnida</taxon>
        <taxon>Acari</taxon>
        <taxon>Acariformes</taxon>
        <taxon>Trombidiformes</taxon>
        <taxon>Prostigmata</taxon>
        <taxon>Eupodina</taxon>
        <taxon>Eriophyoidea</taxon>
        <taxon>Eriophyidae</taxon>
        <taxon>Eriophyinae</taxon>
        <taxon>Aceriini</taxon>
        <taxon>Aceria</taxon>
    </lineage>
</organism>
<evidence type="ECO:0000256" key="7">
    <source>
        <dbReference type="ARBA" id="ARBA00023242"/>
    </source>
</evidence>
<dbReference type="PROSITE" id="PS50166">
    <property type="entry name" value="IMPORTIN_B_NT"/>
    <property type="match status" value="1"/>
</dbReference>
<dbReference type="SMART" id="SM00913">
    <property type="entry name" value="IBN_N"/>
    <property type="match status" value="1"/>
</dbReference>
<dbReference type="SUPFAM" id="SSF48371">
    <property type="entry name" value="ARM repeat"/>
    <property type="match status" value="1"/>
</dbReference>
<dbReference type="Pfam" id="PF03810">
    <property type="entry name" value="IBN_N"/>
    <property type="match status" value="1"/>
</dbReference>
<evidence type="ECO:0000256" key="2">
    <source>
        <dbReference type="ARBA" id="ARBA00004496"/>
    </source>
</evidence>
<feature type="domain" description="Importin N-terminal" evidence="8">
    <location>
        <begin position="24"/>
        <end position="108"/>
    </location>
</feature>
<dbReference type="InterPro" id="IPR016024">
    <property type="entry name" value="ARM-type_fold"/>
</dbReference>
<evidence type="ECO:0000256" key="3">
    <source>
        <dbReference type="ARBA" id="ARBA00007991"/>
    </source>
</evidence>
<evidence type="ECO:0000256" key="4">
    <source>
        <dbReference type="ARBA" id="ARBA00022448"/>
    </source>
</evidence>
<dbReference type="GO" id="GO:0005635">
    <property type="term" value="C:nuclear envelope"/>
    <property type="evidence" value="ECO:0007669"/>
    <property type="project" value="TreeGrafter"/>
</dbReference>
<accession>A0A6G1SAN8</accession>
<reference evidence="9" key="1">
    <citation type="submission" date="2018-10" db="EMBL/GenBank/DDBJ databases">
        <title>Transcriptome assembly of Aceria tosichella (Wheat curl mite) Type 2.</title>
        <authorList>
            <person name="Scully E.D."/>
            <person name="Geib S.M."/>
            <person name="Palmer N.A."/>
            <person name="Gupta A.K."/>
            <person name="Sarath G."/>
            <person name="Tatineni S."/>
        </authorList>
    </citation>
    <scope>NUCLEOTIDE SEQUENCE</scope>
    <source>
        <strain evidence="9">LincolnNE</strain>
    </source>
</reference>
<evidence type="ECO:0000256" key="5">
    <source>
        <dbReference type="ARBA" id="ARBA00022490"/>
    </source>
</evidence>
<evidence type="ECO:0000313" key="9">
    <source>
        <dbReference type="EMBL" id="MDE47003.1"/>
    </source>
</evidence>
<dbReference type="Pfam" id="PF25758">
    <property type="entry name" value="TPR_IPO11"/>
    <property type="match status" value="1"/>
</dbReference>
<dbReference type="GO" id="GO:0031267">
    <property type="term" value="F:small GTPase binding"/>
    <property type="evidence" value="ECO:0007669"/>
    <property type="project" value="InterPro"/>
</dbReference>
<dbReference type="PANTHER" id="PTHR10997">
    <property type="entry name" value="IMPORTIN-7, 8, 11"/>
    <property type="match status" value="1"/>
</dbReference>
<dbReference type="InterPro" id="IPR001494">
    <property type="entry name" value="Importin-beta_N"/>
</dbReference>
<dbReference type="AlphaFoldDB" id="A0A6G1SAN8"/>
<evidence type="ECO:0000256" key="1">
    <source>
        <dbReference type="ARBA" id="ARBA00004123"/>
    </source>
</evidence>
<gene>
    <name evidence="9" type="primary">IPO7_1</name>
    <name evidence="9" type="ORF">g.7578</name>
</gene>
<dbReference type="InterPro" id="IPR058669">
    <property type="entry name" value="TPR_IPO7/11-like"/>
</dbReference>
<protein>
    <submittedName>
        <fullName evidence="9">Importin-7</fullName>
    </submittedName>
</protein>
<dbReference type="EMBL" id="GGYP01002232">
    <property type="protein sequence ID" value="MDE47003.1"/>
    <property type="molecule type" value="Transcribed_RNA"/>
</dbReference>
<keyword evidence="4" id="KW-0813">Transport</keyword>
<comment type="subcellular location">
    <subcellularLocation>
        <location evidence="2">Cytoplasm</location>
    </subcellularLocation>
    <subcellularLocation>
        <location evidence="1">Nucleus</location>
    </subcellularLocation>
</comment>
<evidence type="ECO:0000259" key="8">
    <source>
        <dbReference type="PROSITE" id="PS50166"/>
    </source>
</evidence>
<keyword evidence="5" id="KW-0963">Cytoplasm</keyword>
<name>A0A6G1SAN8_9ACAR</name>
<keyword evidence="6" id="KW-0653">Protein transport</keyword>
<comment type="similarity">
    <text evidence="3">Belongs to the importin beta family.</text>
</comment>
<dbReference type="InterPro" id="IPR011989">
    <property type="entry name" value="ARM-like"/>
</dbReference>
<keyword evidence="7" id="KW-0539">Nucleus</keyword>
<dbReference type="GO" id="GO:0005829">
    <property type="term" value="C:cytosol"/>
    <property type="evidence" value="ECO:0007669"/>
    <property type="project" value="TreeGrafter"/>
</dbReference>
<dbReference type="InterPro" id="IPR013713">
    <property type="entry name" value="XPO2_central"/>
</dbReference>
<evidence type="ECO:0000256" key="6">
    <source>
        <dbReference type="ARBA" id="ARBA00022927"/>
    </source>
</evidence>
<dbReference type="GO" id="GO:0006606">
    <property type="term" value="P:protein import into nucleus"/>
    <property type="evidence" value="ECO:0007669"/>
    <property type="project" value="TreeGrafter"/>
</dbReference>
<sequence>MDKARILDLLRKTADPDAKVREPAEQQLNAIYKIIGFCPTLLECVLHPDLEVHIKQAAVIYLKNNILKYWDTRNLTVTENGHPDPSQFIIHEHDKKIITDSIVDAIVSCRNDLICVHLSSIVNLIIKSDFPHKWPDVVNKIHYYLAQSNDPNAWSGAMVTFHQLAKIYEYRNQNDRKPFLEALAILLPASCQRLTQLLQSDPLSEQSCKLQKQILKTFHATLQYSLPLAILSRETFTQWMALITEIAKRDVPDMAQKFVDKEDRPSLIWWKCKKWSLHLLARIFERYGSPNSVQREYKDFAGWYINTFSYPVIQTIIKILEQYALGQYVSPRVMQQALNYLNTAVLHSMTWKMLKNDMMTVVEKIIFPLMCHSDEDEELWTADPREYIRMKYDIFEEYISPVSASQNLLHSLCKKRRDMLQKTMAFVIDVLNKQQAEPRAKDGVLHMVGSIADVLNKKPLFQDQMEQLLAAYVFPQFSCPQGFLRARACWTLNHFASIEFKNPANIIVAAQAVLHCITVDTELPVKVEASLCLLSLLNSQPATQDVIRPHVNVLTHELVNLIRSTENEDVMEVLQKIVYTFPDDLVPIAVDLTNHLAHTFHSLIDSGDTEEDEKISAAVAILSTIDTVLTMMDEKKEVIARLEPIVVNIILKIFERNTQELYEEATTLLSTITADAVSNESWSVFQTLYNVFKRDGMDYFTDMMSPIHNYITVDPERFIASEQNLIALYDMCQTIMNDPNGTEEMESYAAKLIEIIILQFRDRINRNLLYSFVELAITRLRREIGVTEYRTLLLQIVIAVLHVDYGFLKECFEKWENQNGQPPNTLFNSFIEQWLKDINELQGIHDRKISVIGFCSLLMISKKDMPPIVNSVKAQIIASILTLCERLKVAYQKKATAGSDDDTDSSDEEDDISDNEAEVLDDDQDHVAHEDLDDEFEDIAEDGEILTDDSDLEDLHSNDDCEPTALESFETRIDTEKGFVDEFIFLYQTLESIFATDREWYTELWDSLSESQKTKLCEFKKVTVQSLMWPSVQT</sequence>